<dbReference type="Proteomes" id="UP000436088">
    <property type="component" value="Unassembled WGS sequence"/>
</dbReference>
<accession>A0A6A3ALI5</accession>
<dbReference type="AlphaFoldDB" id="A0A6A3ALI5"/>
<sequence>MGDGDKIDFWNKHWYEVNSLKDYFPRIFGLAIKKLGKIKEFGCWENGVWEWKIELLKWVGSADGRFYPKSFYSKVASVELEKQGVSCAANPLCPFCNRSPESINHVLCHCECVWQIGMWANALWSSLIPIVQDFACCPESLVIGLC</sequence>
<protein>
    <recommendedName>
        <fullName evidence="3">Reverse transcriptase zinc-binding domain-containing protein</fullName>
    </recommendedName>
</protein>
<evidence type="ECO:0008006" key="3">
    <source>
        <dbReference type="Google" id="ProtNLM"/>
    </source>
</evidence>
<comment type="caution">
    <text evidence="1">The sequence shown here is derived from an EMBL/GenBank/DDBJ whole genome shotgun (WGS) entry which is preliminary data.</text>
</comment>
<evidence type="ECO:0000313" key="1">
    <source>
        <dbReference type="EMBL" id="KAE8703809.1"/>
    </source>
</evidence>
<reference evidence="1" key="1">
    <citation type="submission" date="2019-09" db="EMBL/GenBank/DDBJ databases">
        <title>Draft genome information of white flower Hibiscus syriacus.</title>
        <authorList>
            <person name="Kim Y.-M."/>
        </authorList>
    </citation>
    <scope>NUCLEOTIDE SEQUENCE [LARGE SCALE GENOMIC DNA]</scope>
    <source>
        <strain evidence="1">YM2019G1</strain>
    </source>
</reference>
<dbReference type="EMBL" id="VEPZ02000996">
    <property type="protein sequence ID" value="KAE8703809.1"/>
    <property type="molecule type" value="Genomic_DNA"/>
</dbReference>
<gene>
    <name evidence="1" type="ORF">F3Y22_tig00110462pilonHSYRG00123</name>
</gene>
<keyword evidence="2" id="KW-1185">Reference proteome</keyword>
<dbReference type="PANTHER" id="PTHR36617">
    <property type="entry name" value="PROTEIN, PUTATIVE-RELATED"/>
    <property type="match status" value="1"/>
</dbReference>
<proteinExistence type="predicted"/>
<organism evidence="1 2">
    <name type="scientific">Hibiscus syriacus</name>
    <name type="common">Rose of Sharon</name>
    <dbReference type="NCBI Taxonomy" id="106335"/>
    <lineage>
        <taxon>Eukaryota</taxon>
        <taxon>Viridiplantae</taxon>
        <taxon>Streptophyta</taxon>
        <taxon>Embryophyta</taxon>
        <taxon>Tracheophyta</taxon>
        <taxon>Spermatophyta</taxon>
        <taxon>Magnoliopsida</taxon>
        <taxon>eudicotyledons</taxon>
        <taxon>Gunneridae</taxon>
        <taxon>Pentapetalae</taxon>
        <taxon>rosids</taxon>
        <taxon>malvids</taxon>
        <taxon>Malvales</taxon>
        <taxon>Malvaceae</taxon>
        <taxon>Malvoideae</taxon>
        <taxon>Hibiscus</taxon>
    </lineage>
</organism>
<evidence type="ECO:0000313" key="2">
    <source>
        <dbReference type="Proteomes" id="UP000436088"/>
    </source>
</evidence>
<name>A0A6A3ALI5_HIBSY</name>
<dbReference type="PANTHER" id="PTHR36617:SF5">
    <property type="entry name" value="OS05G0421675 PROTEIN"/>
    <property type="match status" value="1"/>
</dbReference>